<dbReference type="Pfam" id="PF13516">
    <property type="entry name" value="LRR_6"/>
    <property type="match status" value="5"/>
</dbReference>
<feature type="domain" description="BTB" evidence="4">
    <location>
        <begin position="16"/>
        <end position="89"/>
    </location>
</feature>
<keyword evidence="3" id="KW-0206">Cytoskeleton</keyword>
<dbReference type="InterPro" id="IPR011333">
    <property type="entry name" value="SKP1/BTB/POZ_sf"/>
</dbReference>
<dbReference type="SMART" id="SM00368">
    <property type="entry name" value="LRR_RI"/>
    <property type="match status" value="8"/>
</dbReference>
<dbReference type="CDD" id="cd18186">
    <property type="entry name" value="BTB_POZ_ZBTB_KLHL-like"/>
    <property type="match status" value="1"/>
</dbReference>
<dbReference type="Gene3D" id="3.30.710.10">
    <property type="entry name" value="Potassium Channel Kv1.1, Chain A"/>
    <property type="match status" value="1"/>
</dbReference>
<dbReference type="PANTHER" id="PTHR24107">
    <property type="entry name" value="YNEIN REGULATORY COMPLEX SUBUNIT 5"/>
    <property type="match status" value="1"/>
</dbReference>
<accession>A0A397WD96</accession>
<dbReference type="Proteomes" id="UP000266673">
    <property type="component" value="Unassembled WGS sequence"/>
</dbReference>
<dbReference type="STRING" id="44941.A0A397WD96"/>
<reference evidence="5 6" key="1">
    <citation type="submission" date="2018-06" db="EMBL/GenBank/DDBJ databases">
        <title>Comparative genomics reveals the genomic features of Rhizophagus irregularis, R. cerebriforme, R. diaphanum and Gigaspora rosea, and their symbiotic lifestyle signature.</title>
        <authorList>
            <person name="Morin E."/>
            <person name="San Clemente H."/>
            <person name="Chen E.C.H."/>
            <person name="De La Providencia I."/>
            <person name="Hainaut M."/>
            <person name="Kuo A."/>
            <person name="Kohler A."/>
            <person name="Murat C."/>
            <person name="Tang N."/>
            <person name="Roy S."/>
            <person name="Loubradou J."/>
            <person name="Henrissat B."/>
            <person name="Grigoriev I.V."/>
            <person name="Corradi N."/>
            <person name="Roux C."/>
            <person name="Martin F.M."/>
        </authorList>
    </citation>
    <scope>NUCLEOTIDE SEQUENCE [LARGE SCALE GENOMIC DNA]</scope>
    <source>
        <strain evidence="5 6">DAOM 194757</strain>
    </source>
</reference>
<dbReference type="SUPFAM" id="SSF52047">
    <property type="entry name" value="RNI-like"/>
    <property type="match status" value="1"/>
</dbReference>
<dbReference type="PANTHER" id="PTHR24107:SF2">
    <property type="entry name" value="NLR FAMILY CARD DOMAIN CONTAINING 3"/>
    <property type="match status" value="1"/>
</dbReference>
<dbReference type="SMART" id="SM00225">
    <property type="entry name" value="BTB"/>
    <property type="match status" value="1"/>
</dbReference>
<evidence type="ECO:0000256" key="2">
    <source>
        <dbReference type="ARBA" id="ARBA00022490"/>
    </source>
</evidence>
<keyword evidence="6" id="KW-1185">Reference proteome</keyword>
<name>A0A397WD96_9GLOM</name>
<dbReference type="GO" id="GO:0005856">
    <property type="term" value="C:cytoskeleton"/>
    <property type="evidence" value="ECO:0007669"/>
    <property type="project" value="UniProtKB-SubCell"/>
</dbReference>
<organism evidence="5 6">
    <name type="scientific">Gigaspora rosea</name>
    <dbReference type="NCBI Taxonomy" id="44941"/>
    <lineage>
        <taxon>Eukaryota</taxon>
        <taxon>Fungi</taxon>
        <taxon>Fungi incertae sedis</taxon>
        <taxon>Mucoromycota</taxon>
        <taxon>Glomeromycotina</taxon>
        <taxon>Glomeromycetes</taxon>
        <taxon>Diversisporales</taxon>
        <taxon>Gigasporaceae</taxon>
        <taxon>Gigaspora</taxon>
    </lineage>
</organism>
<gene>
    <name evidence="5" type="ORF">C2G38_2238357</name>
</gene>
<evidence type="ECO:0000256" key="3">
    <source>
        <dbReference type="ARBA" id="ARBA00023212"/>
    </source>
</evidence>
<dbReference type="Pfam" id="PF00651">
    <property type="entry name" value="BTB"/>
    <property type="match status" value="1"/>
</dbReference>
<comment type="subcellular location">
    <subcellularLocation>
        <location evidence="1">Cytoplasm</location>
        <location evidence="1">Cytoskeleton</location>
    </subcellularLocation>
</comment>
<dbReference type="OrthoDB" id="6359816at2759"/>
<proteinExistence type="predicted"/>
<evidence type="ECO:0000256" key="1">
    <source>
        <dbReference type="ARBA" id="ARBA00004245"/>
    </source>
</evidence>
<evidence type="ECO:0000259" key="4">
    <source>
        <dbReference type="PROSITE" id="PS50097"/>
    </source>
</evidence>
<dbReference type="Gene3D" id="3.80.10.10">
    <property type="entry name" value="Ribonuclease Inhibitor"/>
    <property type="match status" value="3"/>
</dbReference>
<dbReference type="InterPro" id="IPR001611">
    <property type="entry name" value="Leu-rich_rpt"/>
</dbReference>
<keyword evidence="2" id="KW-0963">Cytoplasm</keyword>
<dbReference type="AlphaFoldDB" id="A0A397WD96"/>
<dbReference type="InterPro" id="IPR032675">
    <property type="entry name" value="LRR_dom_sf"/>
</dbReference>
<protein>
    <recommendedName>
        <fullName evidence="4">BTB domain-containing protein</fullName>
    </recommendedName>
</protein>
<dbReference type="SUPFAM" id="SSF54695">
    <property type="entry name" value="POZ domain"/>
    <property type="match status" value="1"/>
</dbReference>
<dbReference type="InterPro" id="IPR000210">
    <property type="entry name" value="BTB/POZ_dom"/>
</dbReference>
<dbReference type="InterPro" id="IPR052410">
    <property type="entry name" value="DRC5"/>
</dbReference>
<evidence type="ECO:0000313" key="5">
    <source>
        <dbReference type="EMBL" id="RIB30296.1"/>
    </source>
</evidence>
<sequence>MNLFKIFPICLRTSDFDVKIKVGESPNIKEFKADSIILSAKSDYFKAALSSRWARKENGIIIFDKSNISPPVFEILLNYIYTGTFSNNTEVSLLDIFIAADEIGLVEISQQVEDCLLKTVSAWKFPRDFITICKYDTFTNLHETALNFMRNEALGYIKQGKFFKVLEFYEKILKNIPYNAEVQKNASSWDLSHYSCGSNEINELSRVISKNTTVTSLNLSKIRLGSINVNFRTSFFKRSEVNAGVKMLADALCKNSTLTYLNLYGNNLGSEGGKALAGALCKNSTLTSLNLGCNKLGSEGGKALADALCKNSTLTCLDLSENELGFGEGKALANALCKNSTLTCLNLEYNELGSEGGKALADALCKNSTLTYLNLFYNNLRPDGGKALADALCKNSTLTYLELGYNYLGSLSSETGKALADALYKNSTLTSLGLYWNCFGPEEGKALADTLCKNSTLTSLNLYCNIQGGKALADALLQELHTDLFES</sequence>
<dbReference type="EMBL" id="QKWP01000016">
    <property type="protein sequence ID" value="RIB30296.1"/>
    <property type="molecule type" value="Genomic_DNA"/>
</dbReference>
<dbReference type="PROSITE" id="PS50097">
    <property type="entry name" value="BTB"/>
    <property type="match status" value="1"/>
</dbReference>
<comment type="caution">
    <text evidence="5">The sequence shown here is derived from an EMBL/GenBank/DDBJ whole genome shotgun (WGS) entry which is preliminary data.</text>
</comment>
<evidence type="ECO:0000313" key="6">
    <source>
        <dbReference type="Proteomes" id="UP000266673"/>
    </source>
</evidence>